<protein>
    <submittedName>
        <fullName evidence="3">Uncharacterized protein (TIGR04222 family)</fullName>
    </submittedName>
</protein>
<feature type="compositionally biased region" description="Gly residues" evidence="1">
    <location>
        <begin position="281"/>
        <end position="298"/>
    </location>
</feature>
<dbReference type="RefSeq" id="WP_210025868.1">
    <property type="nucleotide sequence ID" value="NZ_JAGINU010000001.1"/>
</dbReference>
<accession>A0ABS4VQD9</accession>
<evidence type="ECO:0000313" key="4">
    <source>
        <dbReference type="Proteomes" id="UP001519295"/>
    </source>
</evidence>
<organism evidence="3 4">
    <name type="scientific">Pseudonocardia parietis</name>
    <dbReference type="NCBI Taxonomy" id="570936"/>
    <lineage>
        <taxon>Bacteria</taxon>
        <taxon>Bacillati</taxon>
        <taxon>Actinomycetota</taxon>
        <taxon>Actinomycetes</taxon>
        <taxon>Pseudonocardiales</taxon>
        <taxon>Pseudonocardiaceae</taxon>
        <taxon>Pseudonocardia</taxon>
    </lineage>
</organism>
<keyword evidence="4" id="KW-1185">Reference proteome</keyword>
<dbReference type="InterPro" id="IPR026467">
    <property type="entry name" value="Ser/Gly_Cys_C_dom"/>
</dbReference>
<keyword evidence="2" id="KW-0472">Membrane</keyword>
<keyword evidence="2" id="KW-1133">Transmembrane helix</keyword>
<feature type="transmembrane region" description="Helical" evidence="2">
    <location>
        <begin position="163"/>
        <end position="183"/>
    </location>
</feature>
<gene>
    <name evidence="3" type="ORF">JOF36_001659</name>
</gene>
<evidence type="ECO:0000256" key="2">
    <source>
        <dbReference type="SAM" id="Phobius"/>
    </source>
</evidence>
<dbReference type="Proteomes" id="UP001519295">
    <property type="component" value="Unassembled WGS sequence"/>
</dbReference>
<dbReference type="NCBIfam" id="TIGR04222">
    <property type="entry name" value="near_uncomplex"/>
    <property type="match status" value="1"/>
</dbReference>
<reference evidence="3 4" key="1">
    <citation type="submission" date="2021-03" db="EMBL/GenBank/DDBJ databases">
        <title>Sequencing the genomes of 1000 actinobacteria strains.</title>
        <authorList>
            <person name="Klenk H.-P."/>
        </authorList>
    </citation>
    <scope>NUCLEOTIDE SEQUENCE [LARGE SCALE GENOMIC DNA]</scope>
    <source>
        <strain evidence="3 4">DSM 45256</strain>
    </source>
</reference>
<feature type="transmembrane region" description="Helical" evidence="2">
    <location>
        <begin position="189"/>
        <end position="208"/>
    </location>
</feature>
<keyword evidence="2" id="KW-0812">Transmembrane</keyword>
<feature type="region of interest" description="Disordered" evidence="1">
    <location>
        <begin position="277"/>
        <end position="298"/>
    </location>
</feature>
<name>A0ABS4VQD9_9PSEU</name>
<evidence type="ECO:0000256" key="1">
    <source>
        <dbReference type="SAM" id="MobiDB-lite"/>
    </source>
</evidence>
<evidence type="ECO:0000313" key="3">
    <source>
        <dbReference type="EMBL" id="MBP2365963.1"/>
    </source>
</evidence>
<feature type="transmembrane region" description="Helical" evidence="2">
    <location>
        <begin position="20"/>
        <end position="42"/>
    </location>
</feature>
<dbReference type="EMBL" id="JAGINU010000001">
    <property type="protein sequence ID" value="MBP2365963.1"/>
    <property type="molecule type" value="Genomic_DNA"/>
</dbReference>
<comment type="caution">
    <text evidence="3">The sequence shown here is derived from an EMBL/GenBank/DDBJ whole genome shotgun (WGS) entry which is preliminary data.</text>
</comment>
<proteinExistence type="predicted"/>
<sequence length="298" mass="30438">MAPQGVVGLGTNLTGETWGIPGTTFLVLYLLLAVTATVPALWHRSRIAAGDPAGRRVLDGRPEDVAYLNSGPGLAVYAALSAMHVDGTVVTSDRTTGQVRAGGPLTRSATDLQRAIHRSAHRLTPRRTLPTHTAVRTELDRIAHRLETAGLLLDQAGQHRYRAAAVLPGLVAALGIARITAGSVNGRPVGILTALCLVMVGLTIAFLLRAPRRTRAGDAALHRIRQEHDTLAPSMRPDWTAIGPAGAALSVGAFGLGAMVAAEPAFAEELAAQQPAALGDSGPGGGATAATAGGGAGG</sequence>